<dbReference type="EMBL" id="FN668683">
    <property type="protein sequence ID" value="CBK24413.2"/>
    <property type="molecule type" value="Genomic_DNA"/>
</dbReference>
<sequence length="34" mass="3943">MLINQMMCAVVKSNESVILRFSINTQNSFIPYYS</sequence>
<name>D8M8M4_BLAHO</name>
<accession>D8M8M4</accession>
<reference evidence="1" key="1">
    <citation type="submission" date="2010-02" db="EMBL/GenBank/DDBJ databases">
        <title>Sequencing and annotation of the Blastocystis hominis genome.</title>
        <authorList>
            <person name="Wincker P."/>
        </authorList>
    </citation>
    <scope>NUCLEOTIDE SEQUENCE</scope>
    <source>
        <strain evidence="1">Singapore isolate B</strain>
    </source>
</reference>
<gene>
    <name evidence="1" type="ORF">GSBLH_T00004153001</name>
</gene>
<protein>
    <submittedName>
        <fullName evidence="1">Uncharacterized protein</fullName>
    </submittedName>
</protein>
<dbReference type="GeneID" id="24921194"/>
<dbReference type="RefSeq" id="XP_012898461.1">
    <property type="nucleotide sequence ID" value="XM_013043007.1"/>
</dbReference>
<dbReference type="InParanoid" id="D8M8M4"/>
<organism evidence="1">
    <name type="scientific">Blastocystis hominis</name>
    <dbReference type="NCBI Taxonomy" id="12968"/>
    <lineage>
        <taxon>Eukaryota</taxon>
        <taxon>Sar</taxon>
        <taxon>Stramenopiles</taxon>
        <taxon>Bigyra</taxon>
        <taxon>Opalozoa</taxon>
        <taxon>Opalinata</taxon>
        <taxon>Blastocystidae</taxon>
        <taxon>Blastocystis</taxon>
    </lineage>
</organism>
<evidence type="ECO:0000313" key="1">
    <source>
        <dbReference type="EMBL" id="CBK24413.2"/>
    </source>
</evidence>
<dbReference type="AlphaFoldDB" id="D8M8M4"/>
<proteinExistence type="predicted"/>
<dbReference type="Proteomes" id="UP000008312">
    <property type="component" value="Unassembled WGS sequence"/>
</dbReference>
<evidence type="ECO:0000313" key="2">
    <source>
        <dbReference type="Proteomes" id="UP000008312"/>
    </source>
</evidence>
<keyword evidence="2" id="KW-1185">Reference proteome</keyword>